<sequence length="342" mass="36645">MDHQEILNFAIHLAHRGGAIIRDAFNGQGLSVDAVAKQGNPSDLVTEVDQHVERTVRALIAERYPTHRILGEEDGMADGQTTGWTLANDRHVPTWIVDPIDGTTNFAQRFPFTAISIAVSDAEGNLCVGVVYNPILNELYSARVDGGAWLNQTTRLPFPHGPEAAARAPQSLSECLIGFEHGSDRTQAVLDSRLASHRRLLARSAGDNGEGQVHGAQVRGVRCIGAGSLDMCLVARGAYDMYWEIGSHLWDIAAGTVILREAGGAMLSGCGLYGRPEVNTAKELVTEAAFDPLGRKYLAVRGAADHPALDPGSGKAAMISLARELLTHLEDIEVTRDGVSDA</sequence>
<gene>
    <name evidence="8" type="ORF">IWQ60_003463</name>
</gene>
<comment type="catalytic activity">
    <reaction evidence="1 7">
        <text>a myo-inositol phosphate + H2O = myo-inositol + phosphate</text>
        <dbReference type="Rhea" id="RHEA:24056"/>
        <dbReference type="ChEBI" id="CHEBI:15377"/>
        <dbReference type="ChEBI" id="CHEBI:17268"/>
        <dbReference type="ChEBI" id="CHEBI:43474"/>
        <dbReference type="ChEBI" id="CHEBI:84139"/>
        <dbReference type="EC" id="3.1.3.25"/>
    </reaction>
</comment>
<dbReference type="InterPro" id="IPR033942">
    <property type="entry name" value="IMPase"/>
</dbReference>
<dbReference type="GO" id="GO:0046872">
    <property type="term" value="F:metal ion binding"/>
    <property type="evidence" value="ECO:0007669"/>
    <property type="project" value="UniProtKB-KW"/>
</dbReference>
<dbReference type="OrthoDB" id="10254945at2759"/>
<dbReference type="Gene3D" id="3.40.190.80">
    <property type="match status" value="1"/>
</dbReference>
<evidence type="ECO:0000256" key="3">
    <source>
        <dbReference type="ARBA" id="ARBA00009759"/>
    </source>
</evidence>
<feature type="binding site" evidence="6">
    <location>
        <position position="101"/>
    </location>
    <ligand>
        <name>Mg(2+)</name>
        <dbReference type="ChEBI" id="CHEBI:18420"/>
        <label>1</label>
        <note>catalytic</note>
    </ligand>
</feature>
<comment type="pathway">
    <text evidence="7">Polyol metabolism; myo-inositol biosynthesis; myo-inositol from D-glucose 6-phosphate: step 2/2.</text>
</comment>
<proteinExistence type="inferred from homology"/>
<dbReference type="Pfam" id="PF00459">
    <property type="entry name" value="Inositol_P"/>
    <property type="match status" value="1"/>
</dbReference>
<dbReference type="EC" id="3.1.3.25" evidence="7"/>
<comment type="caution">
    <text evidence="8">The sequence shown here is derived from an EMBL/GenBank/DDBJ whole genome shotgun (WGS) entry which is preliminary data.</text>
</comment>
<dbReference type="Proteomes" id="UP001150569">
    <property type="component" value="Unassembled WGS sequence"/>
</dbReference>
<dbReference type="FunFam" id="3.30.540.10:FF:000004">
    <property type="entry name" value="Inositol-1-monophosphatase"/>
    <property type="match status" value="1"/>
</dbReference>
<dbReference type="EMBL" id="JANBPT010000148">
    <property type="protein sequence ID" value="KAJ1926834.1"/>
    <property type="molecule type" value="Genomic_DNA"/>
</dbReference>
<evidence type="ECO:0000256" key="2">
    <source>
        <dbReference type="ARBA" id="ARBA00001946"/>
    </source>
</evidence>
<evidence type="ECO:0000313" key="8">
    <source>
        <dbReference type="EMBL" id="KAJ1926834.1"/>
    </source>
</evidence>
<evidence type="ECO:0000256" key="6">
    <source>
        <dbReference type="PIRSR" id="PIRSR600760-2"/>
    </source>
</evidence>
<feature type="binding site" evidence="6">
    <location>
        <position position="98"/>
    </location>
    <ligand>
        <name>Mg(2+)</name>
        <dbReference type="ChEBI" id="CHEBI:18420"/>
        <label>1</label>
        <note>catalytic</note>
    </ligand>
</feature>
<keyword evidence="5 6" id="KW-0460">Magnesium</keyword>
<comment type="cofactor">
    <cofactor evidence="2 6 7">
        <name>Mg(2+)</name>
        <dbReference type="ChEBI" id="CHEBI:18420"/>
    </cofactor>
</comment>
<dbReference type="InterPro" id="IPR000760">
    <property type="entry name" value="Inositol_monophosphatase-like"/>
</dbReference>
<evidence type="ECO:0000256" key="4">
    <source>
        <dbReference type="ARBA" id="ARBA00022723"/>
    </source>
</evidence>
<keyword evidence="4 6" id="KW-0479">Metal-binding</keyword>
<dbReference type="PROSITE" id="PS00630">
    <property type="entry name" value="IMP_2"/>
    <property type="match status" value="1"/>
</dbReference>
<dbReference type="SUPFAM" id="SSF56655">
    <property type="entry name" value="Carbohydrate phosphatase"/>
    <property type="match status" value="1"/>
</dbReference>
<dbReference type="AlphaFoldDB" id="A0A9W8E075"/>
<comment type="similarity">
    <text evidence="3 7">Belongs to the inositol monophosphatase superfamily.</text>
</comment>
<name>A0A9W8E075_9FUNG</name>
<evidence type="ECO:0000256" key="5">
    <source>
        <dbReference type="ARBA" id="ARBA00022842"/>
    </source>
</evidence>
<accession>A0A9W8E075</accession>
<evidence type="ECO:0000256" key="1">
    <source>
        <dbReference type="ARBA" id="ARBA00001033"/>
    </source>
</evidence>
<protein>
    <recommendedName>
        <fullName evidence="7">Inositol-1-monophosphatase</fullName>
        <ecNumber evidence="7">3.1.3.25</ecNumber>
    </recommendedName>
</protein>
<evidence type="ECO:0000313" key="9">
    <source>
        <dbReference type="Proteomes" id="UP001150569"/>
    </source>
</evidence>
<feature type="binding site" evidence="6">
    <location>
        <position position="100"/>
    </location>
    <ligand>
        <name>Mg(2+)</name>
        <dbReference type="ChEBI" id="CHEBI:18420"/>
        <label>1</label>
        <note>catalytic</note>
    </ligand>
</feature>
<keyword evidence="7" id="KW-0378">Hydrolase</keyword>
<dbReference type="GO" id="GO:0008934">
    <property type="term" value="F:inositol monophosphate 1-phosphatase activity"/>
    <property type="evidence" value="ECO:0007669"/>
    <property type="project" value="InterPro"/>
</dbReference>
<dbReference type="PANTHER" id="PTHR20854:SF4">
    <property type="entry name" value="INOSITOL-1-MONOPHOSPHATASE-RELATED"/>
    <property type="match status" value="1"/>
</dbReference>
<dbReference type="PANTHER" id="PTHR20854">
    <property type="entry name" value="INOSITOL MONOPHOSPHATASE"/>
    <property type="match status" value="1"/>
</dbReference>
<reference evidence="8" key="1">
    <citation type="submission" date="2022-07" db="EMBL/GenBank/DDBJ databases">
        <title>Phylogenomic reconstructions and comparative analyses of Kickxellomycotina fungi.</title>
        <authorList>
            <person name="Reynolds N.K."/>
            <person name="Stajich J.E."/>
            <person name="Barry K."/>
            <person name="Grigoriev I.V."/>
            <person name="Crous P."/>
            <person name="Smith M.E."/>
        </authorList>
    </citation>
    <scope>NUCLEOTIDE SEQUENCE</scope>
    <source>
        <strain evidence="8">RSA 861</strain>
    </source>
</reference>
<dbReference type="Gene3D" id="3.30.540.10">
    <property type="entry name" value="Fructose-1,6-Bisphosphatase, subunit A, domain 1"/>
    <property type="match status" value="1"/>
</dbReference>
<evidence type="ECO:0000256" key="7">
    <source>
        <dbReference type="RuleBase" id="RU364068"/>
    </source>
</evidence>
<dbReference type="GO" id="GO:0007165">
    <property type="term" value="P:signal transduction"/>
    <property type="evidence" value="ECO:0007669"/>
    <property type="project" value="TreeGrafter"/>
</dbReference>
<feature type="binding site" evidence="6">
    <location>
        <position position="72"/>
    </location>
    <ligand>
        <name>Mg(2+)</name>
        <dbReference type="ChEBI" id="CHEBI:18420"/>
        <label>1</label>
        <note>catalytic</note>
    </ligand>
</feature>
<dbReference type="InterPro" id="IPR020550">
    <property type="entry name" value="Inositol_monophosphatase_CS"/>
</dbReference>
<dbReference type="GO" id="GO:0046854">
    <property type="term" value="P:phosphatidylinositol phosphate biosynthetic process"/>
    <property type="evidence" value="ECO:0007669"/>
    <property type="project" value="InterPro"/>
</dbReference>
<dbReference type="PRINTS" id="PR00377">
    <property type="entry name" value="IMPHPHTASES"/>
</dbReference>
<organism evidence="8 9">
    <name type="scientific">Tieghemiomyces parasiticus</name>
    <dbReference type="NCBI Taxonomy" id="78921"/>
    <lineage>
        <taxon>Eukaryota</taxon>
        <taxon>Fungi</taxon>
        <taxon>Fungi incertae sedis</taxon>
        <taxon>Zoopagomycota</taxon>
        <taxon>Kickxellomycotina</taxon>
        <taxon>Dimargaritomycetes</taxon>
        <taxon>Dimargaritales</taxon>
        <taxon>Dimargaritaceae</taxon>
        <taxon>Tieghemiomyces</taxon>
    </lineage>
</organism>
<keyword evidence="9" id="KW-1185">Reference proteome</keyword>
<dbReference type="CDD" id="cd01639">
    <property type="entry name" value="IMPase"/>
    <property type="match status" value="1"/>
</dbReference>
<dbReference type="GO" id="GO:0006020">
    <property type="term" value="P:inositol metabolic process"/>
    <property type="evidence" value="ECO:0007669"/>
    <property type="project" value="TreeGrafter"/>
</dbReference>
<feature type="binding site" evidence="6">
    <location>
        <position position="251"/>
    </location>
    <ligand>
        <name>Mg(2+)</name>
        <dbReference type="ChEBI" id="CHEBI:18420"/>
        <label>1</label>
        <note>catalytic</note>
    </ligand>
</feature>